<evidence type="ECO:0000256" key="1">
    <source>
        <dbReference type="SAM" id="MobiDB-lite"/>
    </source>
</evidence>
<proteinExistence type="predicted"/>
<dbReference type="EMBL" id="CAJVRL010000041">
    <property type="protein sequence ID" value="CAG8951344.1"/>
    <property type="molecule type" value="Genomic_DNA"/>
</dbReference>
<protein>
    <submittedName>
        <fullName evidence="2">Uncharacterized protein</fullName>
    </submittedName>
</protein>
<gene>
    <name evidence="2" type="ORF">HYFRA_00008094</name>
</gene>
<dbReference type="Proteomes" id="UP000696280">
    <property type="component" value="Unassembled WGS sequence"/>
</dbReference>
<evidence type="ECO:0000313" key="2">
    <source>
        <dbReference type="EMBL" id="CAG8951344.1"/>
    </source>
</evidence>
<organism evidence="2 3">
    <name type="scientific">Hymenoscyphus fraxineus</name>
    <dbReference type="NCBI Taxonomy" id="746836"/>
    <lineage>
        <taxon>Eukaryota</taxon>
        <taxon>Fungi</taxon>
        <taxon>Dikarya</taxon>
        <taxon>Ascomycota</taxon>
        <taxon>Pezizomycotina</taxon>
        <taxon>Leotiomycetes</taxon>
        <taxon>Helotiales</taxon>
        <taxon>Helotiaceae</taxon>
        <taxon>Hymenoscyphus</taxon>
    </lineage>
</organism>
<evidence type="ECO:0000313" key="3">
    <source>
        <dbReference type="Proteomes" id="UP000696280"/>
    </source>
</evidence>
<name>A0A9N9KP60_9HELO</name>
<accession>A0A9N9KP60</accession>
<sequence>MQGTSVETPPPQGPQALSSACWDSRGIGVEVEVRDGSSVVHRRAECQTVTATEPPPGKTGQSSVKKTLNRVCHAFHHSAALQSFPLQNPSMRMPPFEPQPSHHLSLHKYLGHHLRIGSSKYGVQQPLGQCWAGSSLPSIQHPPLSDDDTIPALPSPESHYGNSRHQLDDRRRSFASVNAFKKRDVEWHREQTTTTTEHEQRESESLSKIMVQLSASASLSAAIFTSTKSWTQLWPRKVWCKTGNGSMRREQRQSLSMTLLAHAFACRCDKIAVAVAVAMQEGSS</sequence>
<comment type="caution">
    <text evidence="2">The sequence shown here is derived from an EMBL/GenBank/DDBJ whole genome shotgun (WGS) entry which is preliminary data.</text>
</comment>
<dbReference type="AlphaFoldDB" id="A0A9N9KP60"/>
<reference evidence="2" key="1">
    <citation type="submission" date="2021-07" db="EMBL/GenBank/DDBJ databases">
        <authorList>
            <person name="Durling M."/>
        </authorList>
    </citation>
    <scope>NUCLEOTIDE SEQUENCE</scope>
</reference>
<keyword evidence="3" id="KW-1185">Reference proteome</keyword>
<feature type="region of interest" description="Disordered" evidence="1">
    <location>
        <begin position="141"/>
        <end position="168"/>
    </location>
</feature>